<gene>
    <name evidence="5" type="ORF">D0Z08_20760</name>
</gene>
<organism evidence="5 6">
    <name type="scientific">Nocardioides immobilis</name>
    <dbReference type="NCBI Taxonomy" id="2049295"/>
    <lineage>
        <taxon>Bacteria</taxon>
        <taxon>Bacillati</taxon>
        <taxon>Actinomycetota</taxon>
        <taxon>Actinomycetes</taxon>
        <taxon>Propionibacteriales</taxon>
        <taxon>Nocardioidaceae</taxon>
        <taxon>Nocardioides</taxon>
    </lineage>
</organism>
<keyword evidence="2" id="KW-0012">Acyltransferase</keyword>
<dbReference type="InterPro" id="IPR016181">
    <property type="entry name" value="Acyl_CoA_acyltransferase"/>
</dbReference>
<name>A0A417XX96_9ACTN</name>
<dbReference type="SUPFAM" id="SSF55729">
    <property type="entry name" value="Acyl-CoA N-acyltransferases (Nat)"/>
    <property type="match status" value="1"/>
</dbReference>
<dbReference type="OrthoDB" id="5192872at2"/>
<accession>A0A417XX96</accession>
<dbReference type="GO" id="GO:0016747">
    <property type="term" value="F:acyltransferase activity, transferring groups other than amino-acyl groups"/>
    <property type="evidence" value="ECO:0007669"/>
    <property type="project" value="InterPro"/>
</dbReference>
<feature type="region of interest" description="Disordered" evidence="3">
    <location>
        <begin position="1"/>
        <end position="26"/>
    </location>
</feature>
<dbReference type="CDD" id="cd04301">
    <property type="entry name" value="NAT_SF"/>
    <property type="match status" value="1"/>
</dbReference>
<dbReference type="InterPro" id="IPR000182">
    <property type="entry name" value="GNAT_dom"/>
</dbReference>
<evidence type="ECO:0000259" key="4">
    <source>
        <dbReference type="PROSITE" id="PS51186"/>
    </source>
</evidence>
<feature type="compositionally biased region" description="Basic and acidic residues" evidence="3">
    <location>
        <begin position="1"/>
        <end position="10"/>
    </location>
</feature>
<dbReference type="EMBL" id="QXGH01000026">
    <property type="protein sequence ID" value="RHW25129.1"/>
    <property type="molecule type" value="Genomic_DNA"/>
</dbReference>
<dbReference type="PANTHER" id="PTHR43877:SF1">
    <property type="entry name" value="ACETYLTRANSFERASE"/>
    <property type="match status" value="1"/>
</dbReference>
<feature type="domain" description="N-acetyltransferase" evidence="4">
    <location>
        <begin position="28"/>
        <end position="182"/>
    </location>
</feature>
<keyword evidence="6" id="KW-1185">Reference proteome</keyword>
<evidence type="ECO:0000256" key="3">
    <source>
        <dbReference type="SAM" id="MobiDB-lite"/>
    </source>
</evidence>
<evidence type="ECO:0000313" key="6">
    <source>
        <dbReference type="Proteomes" id="UP000283644"/>
    </source>
</evidence>
<proteinExistence type="predicted"/>
<dbReference type="PROSITE" id="PS51186">
    <property type="entry name" value="GNAT"/>
    <property type="match status" value="1"/>
</dbReference>
<sequence>MPRLSSRRDPGVGCPPPGGGDGMSRFSLTPRIAQREDAPVLAELWSDVLRRVDRAEQIADLELVIKAAAESPEHRFIVVDLDGELAGAVYLRLTTVSPINLDPCVQSIQPRVFDHLRRRGVGRALMEASVAFAEENGVLHVTTAVPATARDANRFMARLALAPVATLRLAPTSVVRSRLTPPAPGSGRSTPRVLVARRNQRRARAAQVQVPFPD</sequence>
<dbReference type="PANTHER" id="PTHR43877">
    <property type="entry name" value="AMINOALKYLPHOSPHONATE N-ACETYLTRANSFERASE-RELATED-RELATED"/>
    <property type="match status" value="1"/>
</dbReference>
<dbReference type="InterPro" id="IPR050832">
    <property type="entry name" value="Bact_Acetyltransf"/>
</dbReference>
<evidence type="ECO:0000313" key="5">
    <source>
        <dbReference type="EMBL" id="RHW25129.1"/>
    </source>
</evidence>
<evidence type="ECO:0000256" key="1">
    <source>
        <dbReference type="ARBA" id="ARBA00022679"/>
    </source>
</evidence>
<protein>
    <submittedName>
        <fullName evidence="5">GNAT family N-acetyltransferase</fullName>
    </submittedName>
</protein>
<keyword evidence="1 5" id="KW-0808">Transferase</keyword>
<dbReference type="AlphaFoldDB" id="A0A417XX96"/>
<comment type="caution">
    <text evidence="5">The sequence shown here is derived from an EMBL/GenBank/DDBJ whole genome shotgun (WGS) entry which is preliminary data.</text>
</comment>
<dbReference type="Pfam" id="PF00583">
    <property type="entry name" value="Acetyltransf_1"/>
    <property type="match status" value="1"/>
</dbReference>
<evidence type="ECO:0000256" key="2">
    <source>
        <dbReference type="ARBA" id="ARBA00023315"/>
    </source>
</evidence>
<dbReference type="Proteomes" id="UP000283644">
    <property type="component" value="Unassembled WGS sequence"/>
</dbReference>
<reference evidence="5 6" key="1">
    <citation type="submission" date="2018-09" db="EMBL/GenBank/DDBJ databases">
        <title>Genome sequencing of Nocardioides immobilis CCTCC AB 2017083 for comparison to Nocardioides silvaticus.</title>
        <authorList>
            <person name="Li C."/>
            <person name="Wang G."/>
        </authorList>
    </citation>
    <scope>NUCLEOTIDE SEQUENCE [LARGE SCALE GENOMIC DNA]</scope>
    <source>
        <strain evidence="5 6">CCTCC AB 2017083</strain>
    </source>
</reference>
<dbReference type="Gene3D" id="3.40.630.30">
    <property type="match status" value="1"/>
</dbReference>